<reference evidence="3" key="1">
    <citation type="journal article" date="2015" name="Genome Announc.">
        <title>Genome sequence of the AIDS-associated pathogen Penicillium marneffei (ATCC18224) and its near taxonomic relative Talaromyces stipitatus (ATCC10500).</title>
        <authorList>
            <person name="Nierman W.C."/>
            <person name="Fedorova-Abrams N.D."/>
            <person name="Andrianopoulos A."/>
        </authorList>
    </citation>
    <scope>NUCLEOTIDE SEQUENCE [LARGE SCALE GENOMIC DNA]</scope>
    <source>
        <strain evidence="3">ATCC 10500 / CBS 375.48 / QM 6759 / NRRL 1006</strain>
    </source>
</reference>
<evidence type="ECO:0000313" key="2">
    <source>
        <dbReference type="EMBL" id="EED20830.1"/>
    </source>
</evidence>
<organism evidence="2 3">
    <name type="scientific">Talaromyces stipitatus (strain ATCC 10500 / CBS 375.48 / QM 6759 / NRRL 1006)</name>
    <name type="common">Penicillium stipitatum</name>
    <dbReference type="NCBI Taxonomy" id="441959"/>
    <lineage>
        <taxon>Eukaryota</taxon>
        <taxon>Fungi</taxon>
        <taxon>Dikarya</taxon>
        <taxon>Ascomycota</taxon>
        <taxon>Pezizomycotina</taxon>
        <taxon>Eurotiomycetes</taxon>
        <taxon>Eurotiomycetidae</taxon>
        <taxon>Eurotiales</taxon>
        <taxon>Trichocomaceae</taxon>
        <taxon>Talaromyces</taxon>
        <taxon>Talaromyces sect. Talaromyces</taxon>
    </lineage>
</organism>
<dbReference type="HOGENOM" id="CLU_000680_26_3_1"/>
<dbReference type="EMBL" id="EQ962654">
    <property type="protein sequence ID" value="EED20830.1"/>
    <property type="molecule type" value="Genomic_DNA"/>
</dbReference>
<dbReference type="VEuPathDB" id="FungiDB:TSTA_040240"/>
<gene>
    <name evidence="2" type="ORF">TSTA_040240</name>
</gene>
<dbReference type="InterPro" id="IPR000477">
    <property type="entry name" value="RT_dom"/>
</dbReference>
<dbReference type="PANTHER" id="PTHR33481">
    <property type="entry name" value="REVERSE TRANSCRIPTASE"/>
    <property type="match status" value="1"/>
</dbReference>
<dbReference type="PANTHER" id="PTHR33481:SF1">
    <property type="entry name" value="ENDONUCLEASE_EXONUCLEASE_PHOSPHATASE DOMAIN-CONTAINING PROTEIN-RELATED"/>
    <property type="match status" value="1"/>
</dbReference>
<dbReference type="RefSeq" id="XP_002481264.1">
    <property type="nucleotide sequence ID" value="XM_002481219.1"/>
</dbReference>
<feature type="domain" description="Reverse transcriptase" evidence="1">
    <location>
        <begin position="1"/>
        <end position="146"/>
    </location>
</feature>
<dbReference type="eggNOG" id="KOG1075">
    <property type="taxonomic scope" value="Eukaryota"/>
</dbReference>
<evidence type="ECO:0000313" key="3">
    <source>
        <dbReference type="Proteomes" id="UP000001745"/>
    </source>
</evidence>
<dbReference type="PhylomeDB" id="B8M487"/>
<dbReference type="GeneID" id="8109783"/>
<accession>B8M487</accession>
<dbReference type="InParanoid" id="B8M487"/>
<name>B8M487_TALSN</name>
<protein>
    <recommendedName>
        <fullName evidence="1">Reverse transcriptase domain-containing protein</fullName>
    </recommendedName>
</protein>
<proteinExistence type="predicted"/>
<dbReference type="Proteomes" id="UP000001745">
    <property type="component" value="Unassembled WGS sequence"/>
</dbReference>
<dbReference type="OrthoDB" id="4369025at2759"/>
<dbReference type="STRING" id="441959.B8M487"/>
<dbReference type="PROSITE" id="PS50878">
    <property type="entry name" value="RT_POL"/>
    <property type="match status" value="1"/>
</dbReference>
<keyword evidence="3" id="KW-1185">Reference proteome</keyword>
<dbReference type="AlphaFoldDB" id="B8M487"/>
<sequence>MPLYLCSYWTSSGAYDNAHHLRLLHNMKKRHLGHFMPTKIQIPEGISGQIPTLTGIPQGSPISPILYLIYNADLIEDCADIVNHTTTSGWVDDVSLMTIVFDTKKYQLIHFVNPRSTTNPELQPIQLRDEVKIKPKEAVKYLGIWLNTKLSFDTHCDEAIVKAGTSLEALRGLSGPTRGAALGPTRRIYQAIVIPQMLYGAAAWFQPDLMSQRQITQTVRKFTTIQKRAACLISGAFRTTAAEALNIELHLMPIRLQLDQLTKAVAIWIRTGPTFAIPDGLVNRRTSDELKLGGYTPMEAHAWKKGGCLLAPPGTLAGK</sequence>
<evidence type="ECO:0000259" key="1">
    <source>
        <dbReference type="PROSITE" id="PS50878"/>
    </source>
</evidence>